<dbReference type="SMART" id="SM01219">
    <property type="entry name" value="Frataxin_Cyay"/>
    <property type="match status" value="1"/>
</dbReference>
<dbReference type="GO" id="GO:0008198">
    <property type="term" value="F:ferrous iron binding"/>
    <property type="evidence" value="ECO:0007669"/>
    <property type="project" value="TreeGrafter"/>
</dbReference>
<proteinExistence type="inferred from homology"/>
<dbReference type="InterPro" id="IPR002908">
    <property type="entry name" value="Frataxin/CyaY"/>
</dbReference>
<dbReference type="GO" id="GO:0051537">
    <property type="term" value="F:2 iron, 2 sulfur cluster binding"/>
    <property type="evidence" value="ECO:0007669"/>
    <property type="project" value="TreeGrafter"/>
</dbReference>
<dbReference type="PROSITE" id="PS50810">
    <property type="entry name" value="FRATAXIN_2"/>
    <property type="match status" value="1"/>
</dbReference>
<dbReference type="NCBIfam" id="TIGR03422">
    <property type="entry name" value="mito_frataxin"/>
    <property type="match status" value="1"/>
</dbReference>
<name>A0A1I7WRV6_HETBA</name>
<dbReference type="PROSITE" id="PS50001">
    <property type="entry name" value="SH2"/>
    <property type="match status" value="1"/>
</dbReference>
<dbReference type="PANTHER" id="PTHR16821:SF2">
    <property type="entry name" value="FRATAXIN, MITOCHONDRIAL"/>
    <property type="match status" value="1"/>
</dbReference>
<evidence type="ECO:0000256" key="2">
    <source>
        <dbReference type="ARBA" id="ARBA00008183"/>
    </source>
</evidence>
<evidence type="ECO:0000313" key="16">
    <source>
        <dbReference type="WBParaSite" id="Hba_07873"/>
    </source>
</evidence>
<evidence type="ECO:0000256" key="1">
    <source>
        <dbReference type="ARBA" id="ARBA00004173"/>
    </source>
</evidence>
<sequence length="203" mass="23000">MLTRFIRPTFSSSITRSSRYGLCFTASQLEYEKAAEQSLEKLSDYLDSFPDRLAVSPDFDITNSMGVLTAVISKEVGTYVINKQSPNKQIWLSSPLSGPKRYDLINEKWIYSHNHESLDSLLTREFRMIFNADDIDFKDHMPCNFFYNVTGEEAERLLRAYGCDGEFLARPSESQPLNFTLSIILCGSSEGLSSSQGLVSSWI</sequence>
<keyword evidence="10" id="KW-0406">Ion transport</keyword>
<dbReference type="GO" id="GO:0005739">
    <property type="term" value="C:mitochondrion"/>
    <property type="evidence" value="ECO:0007669"/>
    <property type="project" value="UniProtKB-SubCell"/>
</dbReference>
<dbReference type="SUPFAM" id="SSF55387">
    <property type="entry name" value="Frataxin/Nqo15-like"/>
    <property type="match status" value="1"/>
</dbReference>
<dbReference type="InterPro" id="IPR020895">
    <property type="entry name" value="Frataxin_CS"/>
</dbReference>
<reference evidence="16" key="1">
    <citation type="submission" date="2016-11" db="UniProtKB">
        <authorList>
            <consortium name="WormBaseParasite"/>
        </authorList>
    </citation>
    <scope>IDENTIFICATION</scope>
</reference>
<evidence type="ECO:0000256" key="10">
    <source>
        <dbReference type="ARBA" id="ARBA00023065"/>
    </source>
</evidence>
<dbReference type="GO" id="GO:0034986">
    <property type="term" value="F:iron chaperone activity"/>
    <property type="evidence" value="ECO:0007669"/>
    <property type="project" value="TreeGrafter"/>
</dbReference>
<evidence type="ECO:0000256" key="3">
    <source>
        <dbReference type="ARBA" id="ARBA00013107"/>
    </source>
</evidence>
<keyword evidence="5" id="KW-0813">Transport</keyword>
<dbReference type="NCBIfam" id="TIGR03421">
    <property type="entry name" value="FeS_CyaY"/>
    <property type="match status" value="1"/>
</dbReference>
<dbReference type="GO" id="GO:0008199">
    <property type="term" value="F:ferric iron binding"/>
    <property type="evidence" value="ECO:0007669"/>
    <property type="project" value="InterPro"/>
</dbReference>
<dbReference type="SUPFAM" id="SSF55550">
    <property type="entry name" value="SH2 domain"/>
    <property type="match status" value="1"/>
</dbReference>
<evidence type="ECO:0000256" key="4">
    <source>
        <dbReference type="ARBA" id="ARBA00022434"/>
    </source>
</evidence>
<keyword evidence="8" id="KW-0560">Oxidoreductase</keyword>
<comment type="subcellular location">
    <subcellularLocation>
        <location evidence="1">Mitochondrion</location>
    </subcellularLocation>
</comment>
<keyword evidence="9" id="KW-0408">Iron</keyword>
<keyword evidence="11" id="KW-0496">Mitochondrion</keyword>
<dbReference type="EC" id="1.16.3.1" evidence="3"/>
<comment type="catalytic activity">
    <reaction evidence="12">
        <text>4 Fe(2+) + O2 + 4 H(+) = 4 Fe(3+) + 2 H2O</text>
        <dbReference type="Rhea" id="RHEA:11148"/>
        <dbReference type="ChEBI" id="CHEBI:15377"/>
        <dbReference type="ChEBI" id="CHEBI:15378"/>
        <dbReference type="ChEBI" id="CHEBI:15379"/>
        <dbReference type="ChEBI" id="CHEBI:29033"/>
        <dbReference type="ChEBI" id="CHEBI:29034"/>
        <dbReference type="EC" id="1.16.3.1"/>
    </reaction>
</comment>
<dbReference type="InterPro" id="IPR036524">
    <property type="entry name" value="Frataxin/CyaY_sf"/>
</dbReference>
<evidence type="ECO:0000256" key="8">
    <source>
        <dbReference type="ARBA" id="ARBA00023002"/>
    </source>
</evidence>
<dbReference type="InterPro" id="IPR000980">
    <property type="entry name" value="SH2"/>
</dbReference>
<dbReference type="AlphaFoldDB" id="A0A1I7WRV6"/>
<dbReference type="InterPro" id="IPR017789">
    <property type="entry name" value="Frataxin"/>
</dbReference>
<feature type="domain" description="SH2" evidence="14">
    <location>
        <begin position="144"/>
        <end position="183"/>
    </location>
</feature>
<keyword evidence="4" id="KW-0409">Iron storage</keyword>
<evidence type="ECO:0000259" key="14">
    <source>
        <dbReference type="PROSITE" id="PS50001"/>
    </source>
</evidence>
<dbReference type="GO" id="GO:0004322">
    <property type="term" value="F:ferroxidase activity"/>
    <property type="evidence" value="ECO:0007669"/>
    <property type="project" value="UniProtKB-EC"/>
</dbReference>
<evidence type="ECO:0000256" key="6">
    <source>
        <dbReference type="ARBA" id="ARBA00022496"/>
    </source>
</evidence>
<accession>A0A1I7WRV6</accession>
<evidence type="ECO:0000256" key="5">
    <source>
        <dbReference type="ARBA" id="ARBA00022448"/>
    </source>
</evidence>
<dbReference type="PROSITE" id="PS01344">
    <property type="entry name" value="FRATAXIN_1"/>
    <property type="match status" value="1"/>
</dbReference>
<dbReference type="Proteomes" id="UP000095283">
    <property type="component" value="Unplaced"/>
</dbReference>
<evidence type="ECO:0000256" key="12">
    <source>
        <dbReference type="ARBA" id="ARBA00047990"/>
    </source>
</evidence>
<dbReference type="GO" id="GO:0006879">
    <property type="term" value="P:intracellular iron ion homeostasis"/>
    <property type="evidence" value="ECO:0007669"/>
    <property type="project" value="UniProtKB-KW"/>
</dbReference>
<dbReference type="GO" id="GO:0016226">
    <property type="term" value="P:iron-sulfur cluster assembly"/>
    <property type="evidence" value="ECO:0007669"/>
    <property type="project" value="InterPro"/>
</dbReference>
<dbReference type="Pfam" id="PF01491">
    <property type="entry name" value="Frataxin_Cyay"/>
    <property type="match status" value="1"/>
</dbReference>
<evidence type="ECO:0000256" key="13">
    <source>
        <dbReference type="PROSITE-ProRule" id="PRU00191"/>
    </source>
</evidence>
<keyword evidence="7" id="KW-0809">Transit peptide</keyword>
<dbReference type="Gene3D" id="3.30.920.10">
    <property type="entry name" value="Frataxin/CyaY"/>
    <property type="match status" value="1"/>
</dbReference>
<dbReference type="InterPro" id="IPR036860">
    <property type="entry name" value="SH2_dom_sf"/>
</dbReference>
<protein>
    <recommendedName>
        <fullName evidence="3">ferroxidase</fullName>
        <ecNumber evidence="3">1.16.3.1</ecNumber>
    </recommendedName>
</protein>
<comment type="similarity">
    <text evidence="2">Belongs to the frataxin family.</text>
</comment>
<dbReference type="Gene3D" id="3.30.505.10">
    <property type="entry name" value="SH2 domain"/>
    <property type="match status" value="1"/>
</dbReference>
<keyword evidence="15" id="KW-1185">Reference proteome</keyword>
<dbReference type="PANTHER" id="PTHR16821">
    <property type="entry name" value="FRATAXIN"/>
    <property type="match status" value="1"/>
</dbReference>
<dbReference type="GO" id="GO:0006826">
    <property type="term" value="P:iron ion transport"/>
    <property type="evidence" value="ECO:0007669"/>
    <property type="project" value="UniProtKB-KW"/>
</dbReference>
<keyword evidence="6" id="KW-0410">Iron transport</keyword>
<dbReference type="PRINTS" id="PR00904">
    <property type="entry name" value="FRATAXIN"/>
</dbReference>
<evidence type="ECO:0000313" key="15">
    <source>
        <dbReference type="Proteomes" id="UP000095283"/>
    </source>
</evidence>
<dbReference type="Pfam" id="PF00017">
    <property type="entry name" value="SH2"/>
    <property type="match status" value="1"/>
</dbReference>
<evidence type="ECO:0000256" key="9">
    <source>
        <dbReference type="ARBA" id="ARBA00023004"/>
    </source>
</evidence>
<dbReference type="WBParaSite" id="Hba_07873">
    <property type="protein sequence ID" value="Hba_07873"/>
    <property type="gene ID" value="Hba_07873"/>
</dbReference>
<organism evidence="15 16">
    <name type="scientific">Heterorhabditis bacteriophora</name>
    <name type="common">Entomopathogenic nematode worm</name>
    <dbReference type="NCBI Taxonomy" id="37862"/>
    <lineage>
        <taxon>Eukaryota</taxon>
        <taxon>Metazoa</taxon>
        <taxon>Ecdysozoa</taxon>
        <taxon>Nematoda</taxon>
        <taxon>Chromadorea</taxon>
        <taxon>Rhabditida</taxon>
        <taxon>Rhabditina</taxon>
        <taxon>Rhabditomorpha</taxon>
        <taxon>Strongyloidea</taxon>
        <taxon>Heterorhabditidae</taxon>
        <taxon>Heterorhabditis</taxon>
    </lineage>
</organism>
<evidence type="ECO:0000256" key="7">
    <source>
        <dbReference type="ARBA" id="ARBA00022946"/>
    </source>
</evidence>
<keyword evidence="13" id="KW-0727">SH2 domain</keyword>
<evidence type="ECO:0000256" key="11">
    <source>
        <dbReference type="ARBA" id="ARBA00023128"/>
    </source>
</evidence>